<evidence type="ECO:0000313" key="1">
    <source>
        <dbReference type="EMBL" id="AFI90486.1"/>
    </source>
</evidence>
<proteinExistence type="predicted"/>
<dbReference type="GeneID" id="45849116"/>
<dbReference type="RefSeq" id="WP_014700060.1">
    <property type="nucleotide sequence ID" value="NC_017845.1"/>
</dbReference>
<reference evidence="1 2" key="1">
    <citation type="journal article" date="2012" name="J. Bacteriol.">
        <title>Genome sequence of Pectobacterium sp. strain SCC3193.</title>
        <authorList>
            <person name="Koskinen J.P."/>
            <person name="Laine P."/>
            <person name="Niemi O."/>
            <person name="Nykyri J."/>
            <person name="Harjunpaa H."/>
            <person name="Auvinen P."/>
            <person name="Paulin L."/>
            <person name="Pirhonen M."/>
            <person name="Palva T."/>
            <person name="Holm L."/>
        </authorList>
    </citation>
    <scope>NUCLEOTIDE SEQUENCE [LARGE SCALE GENOMIC DNA]</scope>
    <source>
        <strain evidence="1 2">SCC3193</strain>
    </source>
</reference>
<gene>
    <name evidence="1" type="ordered locus">W5S_2398</name>
</gene>
<dbReference type="eggNOG" id="ENOG5031HXB">
    <property type="taxonomic scope" value="Bacteria"/>
</dbReference>
<sequence>MKNEHIITLQLLFSEKRQKLTVIYTAQFLDANVPSESTILRIDINPFPSGAKKRQNALICKNDEPVVILCIYVEVDDNSLLLEQCFRGLLLNENKIALLYGQHVHLFDTISHEVKSIYFHDYVGHLSPIPDIDSGVWEPFRLSLNTGHVIHPIE</sequence>
<dbReference type="HOGENOM" id="CLU_1702581_0_0_6"/>
<dbReference type="EMBL" id="CP003415">
    <property type="protein sequence ID" value="AFI90486.1"/>
    <property type="molecule type" value="Genomic_DNA"/>
</dbReference>
<evidence type="ECO:0000313" key="2">
    <source>
        <dbReference type="Proteomes" id="UP000008044"/>
    </source>
</evidence>
<dbReference type="STRING" id="1905730.W5S_2398"/>
<name>A0A0H3I961_PECPM</name>
<dbReference type="Proteomes" id="UP000008044">
    <property type="component" value="Chromosome"/>
</dbReference>
<organism evidence="1 2">
    <name type="scientific">Pectobacterium parmentieri</name>
    <dbReference type="NCBI Taxonomy" id="1905730"/>
    <lineage>
        <taxon>Bacteria</taxon>
        <taxon>Pseudomonadati</taxon>
        <taxon>Pseudomonadota</taxon>
        <taxon>Gammaproteobacteria</taxon>
        <taxon>Enterobacterales</taxon>
        <taxon>Pectobacteriaceae</taxon>
        <taxon>Pectobacterium</taxon>
    </lineage>
</organism>
<accession>A0A0H3I961</accession>
<dbReference type="KEGG" id="pec:W5S_2398"/>
<protein>
    <submittedName>
        <fullName evidence="1">Uncharacterized protein</fullName>
    </submittedName>
</protein>
<dbReference type="AlphaFoldDB" id="A0A0H3I961"/>